<sequence>MVALKGITQAWICCTQNMNGGKLNGSINCRRKYGKQQW</sequence>
<gene>
    <name evidence="1" type="ORF">T03_2407</name>
</gene>
<dbReference type="EMBL" id="JYDI01005333">
    <property type="protein sequence ID" value="KRY04888.1"/>
    <property type="molecule type" value="Genomic_DNA"/>
</dbReference>
<evidence type="ECO:0000313" key="2">
    <source>
        <dbReference type="Proteomes" id="UP000054653"/>
    </source>
</evidence>
<dbReference type="Proteomes" id="UP000054653">
    <property type="component" value="Unassembled WGS sequence"/>
</dbReference>
<feature type="non-terminal residue" evidence="1">
    <location>
        <position position="38"/>
    </location>
</feature>
<comment type="caution">
    <text evidence="1">The sequence shown here is derived from an EMBL/GenBank/DDBJ whole genome shotgun (WGS) entry which is preliminary data.</text>
</comment>
<proteinExistence type="predicted"/>
<name>A0A0V0YXN5_TRIBR</name>
<organism evidence="1 2">
    <name type="scientific">Trichinella britovi</name>
    <name type="common">Parasitic roundworm</name>
    <dbReference type="NCBI Taxonomy" id="45882"/>
    <lineage>
        <taxon>Eukaryota</taxon>
        <taxon>Metazoa</taxon>
        <taxon>Ecdysozoa</taxon>
        <taxon>Nematoda</taxon>
        <taxon>Enoplea</taxon>
        <taxon>Dorylaimia</taxon>
        <taxon>Trichinellida</taxon>
        <taxon>Trichinellidae</taxon>
        <taxon>Trichinella</taxon>
    </lineage>
</organism>
<accession>A0A0V0YXN5</accession>
<reference evidence="1 2" key="1">
    <citation type="submission" date="2015-01" db="EMBL/GenBank/DDBJ databases">
        <title>Evolution of Trichinella species and genotypes.</title>
        <authorList>
            <person name="Korhonen P.K."/>
            <person name="Edoardo P."/>
            <person name="Giuseppe L.R."/>
            <person name="Gasser R.B."/>
        </authorList>
    </citation>
    <scope>NUCLEOTIDE SEQUENCE [LARGE SCALE GENOMIC DNA]</scope>
    <source>
        <strain evidence="1">ISS120</strain>
    </source>
</reference>
<protein>
    <submittedName>
        <fullName evidence="1">Uncharacterized protein</fullName>
    </submittedName>
</protein>
<dbReference type="AlphaFoldDB" id="A0A0V0YXN5"/>
<evidence type="ECO:0000313" key="1">
    <source>
        <dbReference type="EMBL" id="KRY04888.1"/>
    </source>
</evidence>
<keyword evidence="2" id="KW-1185">Reference proteome</keyword>